<dbReference type="AlphaFoldDB" id="A0A543J2G1"/>
<feature type="compositionally biased region" description="Pro residues" evidence="6">
    <location>
        <begin position="278"/>
        <end position="296"/>
    </location>
</feature>
<comment type="subcellular location">
    <subcellularLocation>
        <location evidence="1">Cell membrane</location>
        <topology evidence="1">Single-pass membrane protein</topology>
    </subcellularLocation>
</comment>
<dbReference type="Proteomes" id="UP000319213">
    <property type="component" value="Unassembled WGS sequence"/>
</dbReference>
<gene>
    <name evidence="9" type="ORF">FHX40_3740</name>
</gene>
<evidence type="ECO:0000256" key="3">
    <source>
        <dbReference type="ARBA" id="ARBA00022692"/>
    </source>
</evidence>
<keyword evidence="10" id="KW-1185">Reference proteome</keyword>
<dbReference type="InterPro" id="IPR007168">
    <property type="entry name" value="Phageshock_PspC_N"/>
</dbReference>
<feature type="transmembrane region" description="Helical" evidence="7">
    <location>
        <begin position="404"/>
        <end position="427"/>
    </location>
</feature>
<feature type="transmembrane region" description="Helical" evidence="7">
    <location>
        <begin position="92"/>
        <end position="112"/>
    </location>
</feature>
<dbReference type="PANTHER" id="PTHR33885">
    <property type="entry name" value="PHAGE SHOCK PROTEIN C"/>
    <property type="match status" value="1"/>
</dbReference>
<feature type="region of interest" description="Disordered" evidence="6">
    <location>
        <begin position="171"/>
        <end position="308"/>
    </location>
</feature>
<evidence type="ECO:0000256" key="5">
    <source>
        <dbReference type="ARBA" id="ARBA00023136"/>
    </source>
</evidence>
<proteinExistence type="predicted"/>
<dbReference type="PANTHER" id="PTHR33885:SF3">
    <property type="entry name" value="PHAGE SHOCK PROTEIN C"/>
    <property type="match status" value="1"/>
</dbReference>
<feature type="compositionally biased region" description="Low complexity" evidence="6">
    <location>
        <begin position="233"/>
        <end position="252"/>
    </location>
</feature>
<dbReference type="RefSeq" id="WP_170198883.1">
    <property type="nucleotide sequence ID" value="NZ_BMPV01000005.1"/>
</dbReference>
<evidence type="ECO:0000313" key="10">
    <source>
        <dbReference type="Proteomes" id="UP000319213"/>
    </source>
</evidence>
<feature type="compositionally biased region" description="Basic and acidic residues" evidence="6">
    <location>
        <begin position="8"/>
        <end position="21"/>
    </location>
</feature>
<evidence type="ECO:0000256" key="4">
    <source>
        <dbReference type="ARBA" id="ARBA00022989"/>
    </source>
</evidence>
<feature type="transmembrane region" description="Helical" evidence="7">
    <location>
        <begin position="378"/>
        <end position="397"/>
    </location>
</feature>
<feature type="region of interest" description="Disordered" evidence="6">
    <location>
        <begin position="1"/>
        <end position="21"/>
    </location>
</feature>
<dbReference type="InterPro" id="IPR052027">
    <property type="entry name" value="PspC"/>
</dbReference>
<keyword evidence="4 7" id="KW-1133">Transmembrane helix</keyword>
<evidence type="ECO:0000256" key="7">
    <source>
        <dbReference type="SAM" id="Phobius"/>
    </source>
</evidence>
<sequence>MSTTTPEPDVRPAETGEGTLRRAGEGRMLTGVCEGLGRYAGIDPVLIRVGFAVLVLGSGIGFFLYIAAFLLMSRDDGGPGYAEQWTGRRFDAQTVLALLAAVLAFGLVMNLVSDTTGPRTVVVGTVVAIALLTARGRGVDLIAVARSLPTRAAWRRAGRIPDAGVAAAAPAGAAQAGGGTTTQDADPTAAAVPPRQASPHPADAPDAPAAAPAPEHGAAPRQEPGAPEPARSGTPAEPVPGAAPEAPAGTAPDHPGAPGGAVPDSPDAAPASSAARTAPPPPGATDPTVVLPPPSPAGATAGGTGDGYRRLRDLADEARYGYAAHEPFAPHGPYHSPGRYPDDTLLDLEAAGPGHGLGPGYGQAGPPAPPAPRRPRSFVGTITILVALVVGGIMAATQPSGPTANVALIGGAVLVTIGAGLLVTAWFGRGVGLIAAGTLVSCLLIASTAVGGVPHRIGSYTWVPATTAEALIERYDIGIGDGTLDLTEIEAAPGSRTRFDLRIAVGELRVIVPPAARAEVDVRVRIGDVTVGRTTRGGTDLAVTTVLEPEEDSGGPPPVFELHIRADLGDVEVRHG</sequence>
<evidence type="ECO:0000259" key="8">
    <source>
        <dbReference type="Pfam" id="PF04024"/>
    </source>
</evidence>
<dbReference type="Pfam" id="PF04024">
    <property type="entry name" value="PspC"/>
    <property type="match status" value="1"/>
</dbReference>
<feature type="compositionally biased region" description="Low complexity" evidence="6">
    <location>
        <begin position="181"/>
        <end position="220"/>
    </location>
</feature>
<evidence type="ECO:0000313" key="9">
    <source>
        <dbReference type="EMBL" id="TQM76988.1"/>
    </source>
</evidence>
<keyword evidence="3 7" id="KW-0812">Transmembrane</keyword>
<accession>A0A543J2G1</accession>
<comment type="caution">
    <text evidence="9">The sequence shown here is derived from an EMBL/GenBank/DDBJ whole genome shotgun (WGS) entry which is preliminary data.</text>
</comment>
<feature type="region of interest" description="Disordered" evidence="6">
    <location>
        <begin position="350"/>
        <end position="373"/>
    </location>
</feature>
<keyword evidence="5 7" id="KW-0472">Membrane</keyword>
<evidence type="ECO:0000256" key="2">
    <source>
        <dbReference type="ARBA" id="ARBA00022475"/>
    </source>
</evidence>
<dbReference type="EMBL" id="VFPQ01000001">
    <property type="protein sequence ID" value="TQM76988.1"/>
    <property type="molecule type" value="Genomic_DNA"/>
</dbReference>
<name>A0A543J2G1_9ACTN</name>
<evidence type="ECO:0000256" key="6">
    <source>
        <dbReference type="SAM" id="MobiDB-lite"/>
    </source>
</evidence>
<protein>
    <submittedName>
        <fullName evidence="9">Phage shock protein C (PspC) family protein</fullName>
    </submittedName>
</protein>
<feature type="transmembrane region" description="Helical" evidence="7">
    <location>
        <begin position="433"/>
        <end position="453"/>
    </location>
</feature>
<keyword evidence="2" id="KW-1003">Cell membrane</keyword>
<feature type="compositionally biased region" description="Low complexity" evidence="6">
    <location>
        <begin position="260"/>
        <end position="277"/>
    </location>
</feature>
<organism evidence="9 10">
    <name type="scientific">Thermopolyspora flexuosa</name>
    <dbReference type="NCBI Taxonomy" id="103836"/>
    <lineage>
        <taxon>Bacteria</taxon>
        <taxon>Bacillati</taxon>
        <taxon>Actinomycetota</taxon>
        <taxon>Actinomycetes</taxon>
        <taxon>Streptosporangiales</taxon>
        <taxon>Streptosporangiaceae</taxon>
        <taxon>Thermopolyspora</taxon>
    </lineage>
</organism>
<dbReference type="GO" id="GO:0005886">
    <property type="term" value="C:plasma membrane"/>
    <property type="evidence" value="ECO:0007669"/>
    <property type="project" value="UniProtKB-SubCell"/>
</dbReference>
<feature type="domain" description="Phage shock protein PspC N-terminal" evidence="8">
    <location>
        <begin position="19"/>
        <end position="73"/>
    </location>
</feature>
<evidence type="ECO:0000256" key="1">
    <source>
        <dbReference type="ARBA" id="ARBA00004162"/>
    </source>
</evidence>
<feature type="compositionally biased region" description="Gly residues" evidence="6">
    <location>
        <begin position="353"/>
        <end position="363"/>
    </location>
</feature>
<reference evidence="9 10" key="1">
    <citation type="submission" date="2019-06" db="EMBL/GenBank/DDBJ databases">
        <title>Sequencing the genomes of 1000 actinobacteria strains.</title>
        <authorList>
            <person name="Klenk H.-P."/>
        </authorList>
    </citation>
    <scope>NUCLEOTIDE SEQUENCE [LARGE SCALE GENOMIC DNA]</scope>
    <source>
        <strain evidence="9 10">DSM 43186</strain>
    </source>
</reference>
<feature type="transmembrane region" description="Helical" evidence="7">
    <location>
        <begin position="45"/>
        <end position="71"/>
    </location>
</feature>